<reference evidence="1 2" key="1">
    <citation type="journal article" date="2021" name="Hortic Res">
        <title>High-quality reference genome and annotation aids understanding of berry development for evergreen blueberry (Vaccinium darrowii).</title>
        <authorList>
            <person name="Yu J."/>
            <person name="Hulse-Kemp A.M."/>
            <person name="Babiker E."/>
            <person name="Staton M."/>
        </authorList>
    </citation>
    <scope>NUCLEOTIDE SEQUENCE [LARGE SCALE GENOMIC DNA]</scope>
    <source>
        <strain evidence="2">cv. NJ 8807/NJ 8810</strain>
        <tissue evidence="1">Young leaf</tissue>
    </source>
</reference>
<name>A0ACB7XJP2_9ERIC</name>
<comment type="caution">
    <text evidence="1">The sequence shown here is derived from an EMBL/GenBank/DDBJ whole genome shotgun (WGS) entry which is preliminary data.</text>
</comment>
<sequence>MNTNIKEDPGTVKWKRKESNGSSTTLAHNVFFKAWRFLRKAWELGVDDPKKVIHCLKVGVALTVVSLFYYVRPLYDGLGGTSMWAIITVVVIFEYTVASAATFSRFIPVIKARFDYGAMIFILTFSLVSVSGYRVEKLFGMARERLSTIIIGISICIIITTLICPIWAGEELHHLIISNMDKLANSLDCCVAQYFDCGVATNSIDKESEKKLGGYKCVLNSKAAEESMAGFARWEPAHGRFSFQHPWNQYLKIGASMRDFAYCIEALSSCLISENQGPDSIKKHLSRLCLGVSTKSSSVIRELATNIKTMRKSMRLDVLIEEMTNSVEELQNKMKSLPGLLFPPPRPEAEQSEDDHQSDPISTTIPIPLVEVIPLATFASLLIEIAARVEGIVDAVEELGTLAEFKPADDDKPKQNQPNSTTLSNQQKDEGTIKVIQMV</sequence>
<keyword evidence="2" id="KW-1185">Reference proteome</keyword>
<dbReference type="EMBL" id="CM037160">
    <property type="protein sequence ID" value="KAH7840895.1"/>
    <property type="molecule type" value="Genomic_DNA"/>
</dbReference>
<evidence type="ECO:0000313" key="2">
    <source>
        <dbReference type="Proteomes" id="UP000828048"/>
    </source>
</evidence>
<dbReference type="Proteomes" id="UP000828048">
    <property type="component" value="Chromosome 10"/>
</dbReference>
<organism evidence="1 2">
    <name type="scientific">Vaccinium darrowii</name>
    <dbReference type="NCBI Taxonomy" id="229202"/>
    <lineage>
        <taxon>Eukaryota</taxon>
        <taxon>Viridiplantae</taxon>
        <taxon>Streptophyta</taxon>
        <taxon>Embryophyta</taxon>
        <taxon>Tracheophyta</taxon>
        <taxon>Spermatophyta</taxon>
        <taxon>Magnoliopsida</taxon>
        <taxon>eudicotyledons</taxon>
        <taxon>Gunneridae</taxon>
        <taxon>Pentapetalae</taxon>
        <taxon>asterids</taxon>
        <taxon>Ericales</taxon>
        <taxon>Ericaceae</taxon>
        <taxon>Vaccinioideae</taxon>
        <taxon>Vaccinieae</taxon>
        <taxon>Vaccinium</taxon>
    </lineage>
</organism>
<evidence type="ECO:0000313" key="1">
    <source>
        <dbReference type="EMBL" id="KAH7840895.1"/>
    </source>
</evidence>
<proteinExistence type="predicted"/>
<protein>
    <submittedName>
        <fullName evidence="1">Uncharacterized protein</fullName>
    </submittedName>
</protein>
<accession>A0ACB7XJP2</accession>
<gene>
    <name evidence="1" type="ORF">Vadar_023041</name>
</gene>